<dbReference type="PATRIC" id="fig|1423792.3.peg.983"/>
<dbReference type="SUPFAM" id="SSF51726">
    <property type="entry name" value="UROD/MetE-like"/>
    <property type="match status" value="1"/>
</dbReference>
<evidence type="ECO:0000259" key="1">
    <source>
        <dbReference type="Pfam" id="PF01717"/>
    </source>
</evidence>
<keyword evidence="3" id="KW-1185">Reference proteome</keyword>
<dbReference type="STRING" id="1423792.FD09_GL000963"/>
<comment type="caution">
    <text evidence="2">The sequence shown here is derived from an EMBL/GenBank/DDBJ whole genome shotgun (WGS) entry which is preliminary data.</text>
</comment>
<name>A0A0R1MXV8_9LACO</name>
<dbReference type="PANTHER" id="PTHR43844">
    <property type="entry name" value="METHIONINE SYNTHASE"/>
    <property type="match status" value="1"/>
</dbReference>
<dbReference type="InterPro" id="IPR038071">
    <property type="entry name" value="UROD/MetE-like_sf"/>
</dbReference>
<dbReference type="CDD" id="cd03311">
    <property type="entry name" value="CIMS_C_terminal_like"/>
    <property type="match status" value="1"/>
</dbReference>
<feature type="domain" description="Cobalamin-independent methionine synthase MetE C-terminal/archaeal" evidence="1">
    <location>
        <begin position="23"/>
        <end position="361"/>
    </location>
</feature>
<dbReference type="EMBL" id="AZEC01000015">
    <property type="protein sequence ID" value="KRL10034.1"/>
    <property type="molecule type" value="Genomic_DNA"/>
</dbReference>
<evidence type="ECO:0000313" key="3">
    <source>
        <dbReference type="Proteomes" id="UP000051330"/>
    </source>
</evidence>
<dbReference type="PANTHER" id="PTHR43844:SF1">
    <property type="entry name" value="METHIONINE SYNTHASE"/>
    <property type="match status" value="1"/>
</dbReference>
<protein>
    <submittedName>
        <fullName evidence="2">Methionine synthase</fullName>
    </submittedName>
</protein>
<reference evidence="2 3" key="1">
    <citation type="journal article" date="2015" name="Genome Announc.">
        <title>Expanding the biotechnology potential of lactobacilli through comparative genomics of 213 strains and associated genera.</title>
        <authorList>
            <person name="Sun Z."/>
            <person name="Harris H.M."/>
            <person name="McCann A."/>
            <person name="Guo C."/>
            <person name="Argimon S."/>
            <person name="Zhang W."/>
            <person name="Yang X."/>
            <person name="Jeffery I.B."/>
            <person name="Cooney J.C."/>
            <person name="Kagawa T.F."/>
            <person name="Liu W."/>
            <person name="Song Y."/>
            <person name="Salvetti E."/>
            <person name="Wrobel A."/>
            <person name="Rasinkangas P."/>
            <person name="Parkhill J."/>
            <person name="Rea M.C."/>
            <person name="O'Sullivan O."/>
            <person name="Ritari J."/>
            <person name="Douillard F.P."/>
            <person name="Paul Ross R."/>
            <person name="Yang R."/>
            <person name="Briner A.E."/>
            <person name="Felis G.E."/>
            <person name="de Vos W.M."/>
            <person name="Barrangou R."/>
            <person name="Klaenhammer T.R."/>
            <person name="Caufield P.W."/>
            <person name="Cui Y."/>
            <person name="Zhang H."/>
            <person name="O'Toole P.W."/>
        </authorList>
    </citation>
    <scope>NUCLEOTIDE SEQUENCE [LARGE SCALE GENOMIC DNA]</scope>
    <source>
        <strain evidence="2 3">DSM 12744</strain>
    </source>
</reference>
<organism evidence="2 3">
    <name type="scientific">Schleiferilactobacillus perolens DSM 12744</name>
    <dbReference type="NCBI Taxonomy" id="1423792"/>
    <lineage>
        <taxon>Bacteria</taxon>
        <taxon>Bacillati</taxon>
        <taxon>Bacillota</taxon>
        <taxon>Bacilli</taxon>
        <taxon>Lactobacillales</taxon>
        <taxon>Lactobacillaceae</taxon>
        <taxon>Schleiferilactobacillus</taxon>
    </lineage>
</organism>
<dbReference type="NCBIfam" id="NF005085">
    <property type="entry name" value="PRK06520.1"/>
    <property type="match status" value="1"/>
</dbReference>
<dbReference type="Pfam" id="PF01717">
    <property type="entry name" value="Meth_synt_2"/>
    <property type="match status" value="1"/>
</dbReference>
<dbReference type="GO" id="GO:0008270">
    <property type="term" value="F:zinc ion binding"/>
    <property type="evidence" value="ECO:0007669"/>
    <property type="project" value="InterPro"/>
</dbReference>
<dbReference type="InterPro" id="IPR002629">
    <property type="entry name" value="Met_Synth_C/arc"/>
</dbReference>
<dbReference type="GO" id="GO:0009086">
    <property type="term" value="P:methionine biosynthetic process"/>
    <property type="evidence" value="ECO:0007669"/>
    <property type="project" value="InterPro"/>
</dbReference>
<dbReference type="Proteomes" id="UP000051330">
    <property type="component" value="Unassembled WGS sequence"/>
</dbReference>
<proteinExistence type="predicted"/>
<gene>
    <name evidence="2" type="ORF">FD09_GL000963</name>
</gene>
<dbReference type="AlphaFoldDB" id="A0A0R1MXV8"/>
<evidence type="ECO:0000313" key="2">
    <source>
        <dbReference type="EMBL" id="KRL10034.1"/>
    </source>
</evidence>
<sequence>MKERFLMPSTLTKTVFPYRYDLVGSLLRPARLHQARADFAAHKIDRAALTQVADEEIKKIVDQQVALGFKDVTDGEFRRSWWHLDFYAGLKGTEFFTPTDGWAFSGGESRAGGVRVNAPLAYNPDHPFFAGFKYLQSIVPEGITAKQTIPSPSVFFPSEPAHIINDYYDDVQDFYDALIPTYQHTLQHFYDLGCRYLQLDDTAWGMWASFAHNAHEKVLQPEWAVQAKEAVRVINAIVADKPKDLTITMHICRGNYKSQWAGAGAYDPVADYLAQLNIDGFFLEYDDERSGGFEPLAKISANGRHQRIVLGLVTSKRPALEDESGLRARIKKANEFVPLADLCLSTQCGFASTEEGNALSAADQWAKLALVAKTAQDTWSDAE</sequence>
<accession>A0A0R1MXV8</accession>
<dbReference type="GO" id="GO:0003871">
    <property type="term" value="F:5-methyltetrahydropteroyltriglutamate-homocysteine S-methyltransferase activity"/>
    <property type="evidence" value="ECO:0007669"/>
    <property type="project" value="InterPro"/>
</dbReference>
<dbReference type="Gene3D" id="3.20.20.210">
    <property type="match status" value="1"/>
</dbReference>